<dbReference type="AlphaFoldDB" id="A0A0G4HVS1"/>
<proteinExistence type="predicted"/>
<feature type="compositionally biased region" description="Low complexity" evidence="6">
    <location>
        <begin position="307"/>
        <end position="327"/>
    </location>
</feature>
<evidence type="ECO:0000256" key="3">
    <source>
        <dbReference type="ARBA" id="ARBA00022763"/>
    </source>
</evidence>
<dbReference type="PROSITE" id="PS50082">
    <property type="entry name" value="WD_REPEATS_2"/>
    <property type="match status" value="4"/>
</dbReference>
<dbReference type="Gene3D" id="2.130.10.10">
    <property type="entry name" value="YVTN repeat-like/Quinoprotein amine dehydrogenase"/>
    <property type="match status" value="2"/>
</dbReference>
<dbReference type="SMART" id="SM00320">
    <property type="entry name" value="WD40"/>
    <property type="match status" value="5"/>
</dbReference>
<evidence type="ECO:0008006" key="8">
    <source>
        <dbReference type="Google" id="ProtNLM"/>
    </source>
</evidence>
<dbReference type="InterPro" id="IPR015943">
    <property type="entry name" value="WD40/YVTN_repeat-like_dom_sf"/>
</dbReference>
<feature type="region of interest" description="Disordered" evidence="6">
    <location>
        <begin position="290"/>
        <end position="339"/>
    </location>
</feature>
<keyword evidence="3" id="KW-0227">DNA damage</keyword>
<evidence type="ECO:0000256" key="6">
    <source>
        <dbReference type="SAM" id="MobiDB-lite"/>
    </source>
</evidence>
<dbReference type="GO" id="GO:0006283">
    <property type="term" value="P:transcription-coupled nucleotide-excision repair"/>
    <property type="evidence" value="ECO:0007669"/>
    <property type="project" value="InterPro"/>
</dbReference>
<feature type="compositionally biased region" description="Gly residues" evidence="6">
    <location>
        <begin position="699"/>
        <end position="708"/>
    </location>
</feature>
<dbReference type="VEuPathDB" id="CryptoDB:Cvel_1417"/>
<feature type="repeat" description="WD" evidence="5">
    <location>
        <begin position="521"/>
        <end position="560"/>
    </location>
</feature>
<sequence>METKSNATALRLRRSWGLVSNRRFQQRLMRDHARRVGLDSRRQFAGTFRMAVTSLDVDRSGRFLAAASAQGALCVFDLEKPEGRHADVIRREKQKQHPQGQQLNENSAISLSDRTLFPLWKRTAERRQGMGGGGEASLNPQMHSGSVTCVKWHQEDASVLFSAGVDGTVKVWDAEYGIPAVDVEMKERVYALGLPGLIGGSPSCSSIACGLEKGSCAIVDLNSQGITHSLKDHKGSILDVAWLPGSSCVLATASSDKSVRLWDLRRARACLVVFDEENKDEEELFWWMDAPPPSVESVGRGGEGERGAAAPSSSSASASSSSVTGKGRSQRTDTTADRLTSSSIPLCGFASEDALWKFVREGGKTKQESKAIQSGGPRLHSSTRHLQTHTKGPKGAGGQQLGGAAGRTPLRVRLPLRRPVVKQEPEAKAGPVSARRDQDEDNDDVVEVIDDNDDDKRPHLPPTKRARKDQKGEPPRWKAFIPEAFEPPPVVKEIGIAEPPVTVASLLDNEGLAGGKRTSSGRSHGCSVTSLVFSRLWGGPRLFSSGRDGGVRVWDLKTGKRCIPELPPTPIVRTGRGGRGRGLVGGRGGWGGGQQLQHHHSRLRLRTEMCLDDDAGVLYVGRGSDLAVVDLWDTDGEGMASASRLKGHYEDVRCVVLNRARREVYTGGEDGVVLRWRLGVGSERGEDSTCRDGDRGAPTGRGEGGPSRGIGLASSAAGSGSAIRGPSAIEEESEGWREGERHRRILPHPNLRLFGGALDDDDEGIWDDEHEEEEDDDEEEGNGRLFGSDRPAWLSR</sequence>
<evidence type="ECO:0000313" key="7">
    <source>
        <dbReference type="EMBL" id="CEM48525.1"/>
    </source>
</evidence>
<dbReference type="Pfam" id="PF00400">
    <property type="entry name" value="WD40"/>
    <property type="match status" value="4"/>
</dbReference>
<reference evidence="7" key="1">
    <citation type="submission" date="2014-11" db="EMBL/GenBank/DDBJ databases">
        <authorList>
            <person name="Otto D Thomas"/>
            <person name="Naeem Raeece"/>
        </authorList>
    </citation>
    <scope>NUCLEOTIDE SEQUENCE</scope>
</reference>
<dbReference type="PROSITE" id="PS00678">
    <property type="entry name" value="WD_REPEATS_1"/>
    <property type="match status" value="2"/>
</dbReference>
<dbReference type="PROSITE" id="PS50294">
    <property type="entry name" value="WD_REPEATS_REGION"/>
    <property type="match status" value="3"/>
</dbReference>
<feature type="repeat" description="WD" evidence="5">
    <location>
        <begin position="230"/>
        <end position="272"/>
    </location>
</feature>
<dbReference type="SUPFAM" id="SSF50978">
    <property type="entry name" value="WD40 repeat-like"/>
    <property type="match status" value="1"/>
</dbReference>
<evidence type="ECO:0000256" key="5">
    <source>
        <dbReference type="PROSITE-ProRule" id="PRU00221"/>
    </source>
</evidence>
<dbReference type="GO" id="GO:0000109">
    <property type="term" value="C:nucleotide-excision repair complex"/>
    <property type="evidence" value="ECO:0007669"/>
    <property type="project" value="TreeGrafter"/>
</dbReference>
<dbReference type="GO" id="GO:0043161">
    <property type="term" value="P:proteasome-mediated ubiquitin-dependent protein catabolic process"/>
    <property type="evidence" value="ECO:0007669"/>
    <property type="project" value="TreeGrafter"/>
</dbReference>
<protein>
    <recommendedName>
        <fullName evidence="8">Anaphase-promoting complex subunit 4 WD40 domain-containing protein</fullName>
    </recommendedName>
</protein>
<dbReference type="PANTHER" id="PTHR46202:SF1">
    <property type="entry name" value="DNA EXCISION REPAIR PROTEIN ERCC-8"/>
    <property type="match status" value="1"/>
</dbReference>
<dbReference type="PRINTS" id="PR00320">
    <property type="entry name" value="GPROTEINBRPT"/>
</dbReference>
<feature type="repeat" description="WD" evidence="5">
    <location>
        <begin position="645"/>
        <end position="678"/>
    </location>
</feature>
<dbReference type="GO" id="GO:0000209">
    <property type="term" value="P:protein polyubiquitination"/>
    <property type="evidence" value="ECO:0007669"/>
    <property type="project" value="TreeGrafter"/>
</dbReference>
<name>A0A0G4HVS1_9ALVE</name>
<evidence type="ECO:0000256" key="1">
    <source>
        <dbReference type="ARBA" id="ARBA00022574"/>
    </source>
</evidence>
<dbReference type="InterPro" id="IPR019775">
    <property type="entry name" value="WD40_repeat_CS"/>
</dbReference>
<evidence type="ECO:0000256" key="2">
    <source>
        <dbReference type="ARBA" id="ARBA00022737"/>
    </source>
</evidence>
<dbReference type="GO" id="GO:0031464">
    <property type="term" value="C:Cul4A-RING E3 ubiquitin ligase complex"/>
    <property type="evidence" value="ECO:0007669"/>
    <property type="project" value="TreeGrafter"/>
</dbReference>
<dbReference type="InterPro" id="IPR020472">
    <property type="entry name" value="WD40_PAC1"/>
</dbReference>
<organism evidence="7">
    <name type="scientific">Chromera velia CCMP2878</name>
    <dbReference type="NCBI Taxonomy" id="1169474"/>
    <lineage>
        <taxon>Eukaryota</taxon>
        <taxon>Sar</taxon>
        <taxon>Alveolata</taxon>
        <taxon>Colpodellida</taxon>
        <taxon>Chromeraceae</taxon>
        <taxon>Chromera</taxon>
    </lineage>
</organism>
<evidence type="ECO:0000256" key="4">
    <source>
        <dbReference type="ARBA" id="ARBA00023204"/>
    </source>
</evidence>
<feature type="compositionally biased region" description="Gly residues" evidence="6">
    <location>
        <begin position="394"/>
        <end position="405"/>
    </location>
</feature>
<feature type="compositionally biased region" description="Low complexity" evidence="6">
    <location>
        <begin position="709"/>
        <end position="728"/>
    </location>
</feature>
<dbReference type="InterPro" id="IPR042238">
    <property type="entry name" value="Rad28/ERCC8/Ckn1/ATCSA-1"/>
</dbReference>
<feature type="compositionally biased region" description="Basic residues" evidence="6">
    <location>
        <begin position="381"/>
        <end position="392"/>
    </location>
</feature>
<feature type="compositionally biased region" description="Acidic residues" evidence="6">
    <location>
        <begin position="439"/>
        <end position="453"/>
    </location>
</feature>
<keyword evidence="2" id="KW-0677">Repeat</keyword>
<dbReference type="PANTHER" id="PTHR46202">
    <property type="entry name" value="DNA EXCISION REPAIR PROTEIN ERCC-8"/>
    <property type="match status" value="1"/>
</dbReference>
<feature type="compositionally biased region" description="Basic and acidic residues" evidence="6">
    <location>
        <begin position="683"/>
        <end position="695"/>
    </location>
</feature>
<feature type="repeat" description="WD" evidence="5">
    <location>
        <begin position="140"/>
        <end position="173"/>
    </location>
</feature>
<keyword evidence="1 5" id="KW-0853">WD repeat</keyword>
<dbReference type="EMBL" id="CDMZ01004059">
    <property type="protein sequence ID" value="CEM48525.1"/>
    <property type="molecule type" value="Genomic_DNA"/>
</dbReference>
<dbReference type="InterPro" id="IPR036322">
    <property type="entry name" value="WD40_repeat_dom_sf"/>
</dbReference>
<keyword evidence="4" id="KW-0234">DNA repair</keyword>
<accession>A0A0G4HVS1</accession>
<feature type="region of interest" description="Disordered" evidence="6">
    <location>
        <begin position="366"/>
        <end position="476"/>
    </location>
</feature>
<dbReference type="InterPro" id="IPR001680">
    <property type="entry name" value="WD40_rpt"/>
</dbReference>
<feature type="region of interest" description="Disordered" evidence="6">
    <location>
        <begin position="683"/>
        <end position="796"/>
    </location>
</feature>
<feature type="compositionally biased region" description="Acidic residues" evidence="6">
    <location>
        <begin position="758"/>
        <end position="780"/>
    </location>
</feature>
<gene>
    <name evidence="7" type="ORF">Cvel_1417</name>
</gene>